<proteinExistence type="predicted"/>
<keyword evidence="6" id="KW-0472">Membrane</keyword>
<dbReference type="InterPro" id="IPR000353">
    <property type="entry name" value="MHC_II_b_N"/>
</dbReference>
<feature type="transmembrane region" description="Helical" evidence="6">
    <location>
        <begin position="218"/>
        <end position="239"/>
    </location>
</feature>
<accession>A0A6J2UQ55</accession>
<feature type="domain" description="Ig-like" evidence="8">
    <location>
        <begin position="115"/>
        <end position="203"/>
    </location>
</feature>
<keyword evidence="3 6" id="KW-1133">Transmembrane helix</keyword>
<organism evidence="9 10">
    <name type="scientific">Chanos chanos</name>
    <name type="common">Milkfish</name>
    <name type="synonym">Mugil chanos</name>
    <dbReference type="NCBI Taxonomy" id="29144"/>
    <lineage>
        <taxon>Eukaryota</taxon>
        <taxon>Metazoa</taxon>
        <taxon>Chordata</taxon>
        <taxon>Craniata</taxon>
        <taxon>Vertebrata</taxon>
        <taxon>Euteleostomi</taxon>
        <taxon>Actinopterygii</taxon>
        <taxon>Neopterygii</taxon>
        <taxon>Teleostei</taxon>
        <taxon>Ostariophysi</taxon>
        <taxon>Gonorynchiformes</taxon>
        <taxon>Chanidae</taxon>
        <taxon>Chanos</taxon>
    </lineage>
</organism>
<name>A0A6J2UQ55_CHACN</name>
<dbReference type="SMART" id="SM00407">
    <property type="entry name" value="IGc1"/>
    <property type="match status" value="1"/>
</dbReference>
<dbReference type="SUPFAM" id="SSF54452">
    <property type="entry name" value="MHC antigen-recognition domain"/>
    <property type="match status" value="1"/>
</dbReference>
<feature type="chain" id="PRO_5026791935" evidence="7">
    <location>
        <begin position="24"/>
        <end position="251"/>
    </location>
</feature>
<dbReference type="InterPro" id="IPR007110">
    <property type="entry name" value="Ig-like_dom"/>
</dbReference>
<dbReference type="InParanoid" id="A0A6J2UQ55"/>
<dbReference type="GO" id="GO:0006955">
    <property type="term" value="P:immune response"/>
    <property type="evidence" value="ECO:0007669"/>
    <property type="project" value="InterPro"/>
</dbReference>
<dbReference type="SUPFAM" id="SSF48726">
    <property type="entry name" value="Immunoglobulin"/>
    <property type="match status" value="1"/>
</dbReference>
<keyword evidence="5" id="KW-0325">Glycoprotein</keyword>
<dbReference type="Pfam" id="PF07654">
    <property type="entry name" value="C1-set"/>
    <property type="match status" value="1"/>
</dbReference>
<dbReference type="FunCoup" id="A0A6J2UQ55">
    <property type="interactions" value="1352"/>
</dbReference>
<dbReference type="PANTHER" id="PTHR19944">
    <property type="entry name" value="MHC CLASS II-RELATED"/>
    <property type="match status" value="1"/>
</dbReference>
<protein>
    <submittedName>
        <fullName evidence="10">H-2 class II histocompatibility antigen, E-S beta chain-like</fullName>
    </submittedName>
</protein>
<evidence type="ECO:0000313" key="9">
    <source>
        <dbReference type="Proteomes" id="UP000504632"/>
    </source>
</evidence>
<dbReference type="OrthoDB" id="9940220at2759"/>
<reference evidence="10" key="1">
    <citation type="submission" date="2025-08" db="UniProtKB">
        <authorList>
            <consortium name="RefSeq"/>
        </authorList>
    </citation>
    <scope>IDENTIFICATION</scope>
</reference>
<dbReference type="InterPro" id="IPR003597">
    <property type="entry name" value="Ig_C1-set"/>
</dbReference>
<evidence type="ECO:0000256" key="3">
    <source>
        <dbReference type="ARBA" id="ARBA00022989"/>
    </source>
</evidence>
<sequence length="251" mass="28329">MSRPNLLCIRLVFFIAVLSEIDGYCQYFTNECVFTSRDLTDLQYFQTVYFNKVKHAQFSSSVGKYVGFNKQGQRDADYWNNDTAYIQGLKGEIDRYCRHNIPIFLSTLLDKTVQPKVHVRSVKKASGTHPAVLMCSAYDFYPQAIKLTWLKDGKPVTSDVTSTEEMADGDWFYQVHSHLEHIPKTGEKISCMVEHASFTKPMTYDLEPSVSESDTNKIAIGASGLVLGVILAAAGLIYYKKKSTGRILVPH</sequence>
<evidence type="ECO:0000256" key="6">
    <source>
        <dbReference type="SAM" id="Phobius"/>
    </source>
</evidence>
<keyword evidence="4" id="KW-1015">Disulfide bond</keyword>
<dbReference type="InterPro" id="IPR011162">
    <property type="entry name" value="MHC_I/II-like_Ag-recog"/>
</dbReference>
<keyword evidence="2 6" id="KW-0812">Transmembrane</keyword>
<keyword evidence="7" id="KW-0732">Signal</keyword>
<evidence type="ECO:0000259" key="8">
    <source>
        <dbReference type="PROSITE" id="PS50835"/>
    </source>
</evidence>
<dbReference type="SMART" id="SM00921">
    <property type="entry name" value="MHC_II_beta"/>
    <property type="match status" value="1"/>
</dbReference>
<evidence type="ECO:0000313" key="10">
    <source>
        <dbReference type="RefSeq" id="XP_030621407.1"/>
    </source>
</evidence>
<evidence type="ECO:0000256" key="1">
    <source>
        <dbReference type="ARBA" id="ARBA00004479"/>
    </source>
</evidence>
<comment type="subcellular location">
    <subcellularLocation>
        <location evidence="1">Membrane</location>
        <topology evidence="1">Single-pass type I membrane protein</topology>
    </subcellularLocation>
</comment>
<evidence type="ECO:0000256" key="2">
    <source>
        <dbReference type="ARBA" id="ARBA00022692"/>
    </source>
</evidence>
<evidence type="ECO:0000256" key="4">
    <source>
        <dbReference type="ARBA" id="ARBA00023157"/>
    </source>
</evidence>
<dbReference type="GO" id="GO:0019882">
    <property type="term" value="P:antigen processing and presentation"/>
    <property type="evidence" value="ECO:0007669"/>
    <property type="project" value="InterPro"/>
</dbReference>
<feature type="signal peptide" evidence="7">
    <location>
        <begin position="1"/>
        <end position="23"/>
    </location>
</feature>
<dbReference type="PANTHER" id="PTHR19944:SF99">
    <property type="entry name" value="HLA CLASS II HISTOCOMPATIBILITY ANTIGEN, DRB1 BETA CHAIN"/>
    <property type="match status" value="1"/>
</dbReference>
<dbReference type="Pfam" id="PF00969">
    <property type="entry name" value="MHC_II_beta"/>
    <property type="match status" value="1"/>
</dbReference>
<dbReference type="Gene3D" id="3.10.320.10">
    <property type="entry name" value="Class II Histocompatibility Antigen, M Beta Chain, Chain B, domain 1"/>
    <property type="match status" value="1"/>
</dbReference>
<evidence type="ECO:0000256" key="7">
    <source>
        <dbReference type="SAM" id="SignalP"/>
    </source>
</evidence>
<evidence type="ECO:0000256" key="5">
    <source>
        <dbReference type="ARBA" id="ARBA00023180"/>
    </source>
</evidence>
<dbReference type="SMR" id="A0A6J2UQ55"/>
<gene>
    <name evidence="10" type="primary">LOC115805060</name>
</gene>
<dbReference type="RefSeq" id="XP_030621407.1">
    <property type="nucleotide sequence ID" value="XM_030765547.1"/>
</dbReference>
<dbReference type="InterPro" id="IPR050160">
    <property type="entry name" value="MHC/Immunoglobulin"/>
</dbReference>
<dbReference type="InterPro" id="IPR013783">
    <property type="entry name" value="Ig-like_fold"/>
</dbReference>
<dbReference type="InterPro" id="IPR014745">
    <property type="entry name" value="MHC_II_a/b_N"/>
</dbReference>
<keyword evidence="9" id="KW-1185">Reference proteome</keyword>
<dbReference type="Gene3D" id="2.60.40.10">
    <property type="entry name" value="Immunoglobulins"/>
    <property type="match status" value="1"/>
</dbReference>
<dbReference type="PROSITE" id="PS50835">
    <property type="entry name" value="IG_LIKE"/>
    <property type="match status" value="1"/>
</dbReference>
<dbReference type="AlphaFoldDB" id="A0A6J2UQ55"/>
<dbReference type="GeneID" id="115805060"/>
<dbReference type="GO" id="GO:0042613">
    <property type="term" value="C:MHC class II protein complex"/>
    <property type="evidence" value="ECO:0007669"/>
    <property type="project" value="InterPro"/>
</dbReference>
<dbReference type="InterPro" id="IPR036179">
    <property type="entry name" value="Ig-like_dom_sf"/>
</dbReference>
<dbReference type="Proteomes" id="UP000504632">
    <property type="component" value="Chromosome 1"/>
</dbReference>